<gene>
    <name evidence="3" type="ORF">Hypma_011796</name>
</gene>
<protein>
    <recommendedName>
        <fullName evidence="2">EH domain-containing protein</fullName>
    </recommendedName>
</protein>
<name>A0A369JFZ8_HYPMA</name>
<feature type="compositionally biased region" description="Low complexity" evidence="1">
    <location>
        <begin position="228"/>
        <end position="247"/>
    </location>
</feature>
<keyword evidence="4" id="KW-1185">Reference proteome</keyword>
<feature type="compositionally biased region" description="Low complexity" evidence="1">
    <location>
        <begin position="400"/>
        <end position="416"/>
    </location>
</feature>
<reference evidence="3" key="1">
    <citation type="submission" date="2018-04" db="EMBL/GenBank/DDBJ databases">
        <title>Whole genome sequencing of Hypsizygus marmoreus.</title>
        <authorList>
            <person name="Choi I.-G."/>
            <person name="Min B."/>
            <person name="Kim J.-G."/>
            <person name="Kim S."/>
            <person name="Oh Y.-L."/>
            <person name="Kong W.-S."/>
            <person name="Park H."/>
            <person name="Jeong J."/>
            <person name="Song E.-S."/>
        </authorList>
    </citation>
    <scope>NUCLEOTIDE SEQUENCE [LARGE SCALE GENOMIC DNA]</scope>
    <source>
        <strain evidence="3">51987-8</strain>
    </source>
</reference>
<feature type="domain" description="EH" evidence="2">
    <location>
        <begin position="520"/>
        <end position="579"/>
    </location>
</feature>
<feature type="compositionally biased region" description="Polar residues" evidence="1">
    <location>
        <begin position="119"/>
        <end position="135"/>
    </location>
</feature>
<sequence length="610" mass="65808">MTVWEQDDRTLDLSLCRAATVDRDVHTMPSTAIQSRISAFESISGNASVSPSFPPSSTPKPAQINGRMLETPLSPPLTPRQSLSKSPSPSPPNLGRKTSLIDLKDWVVDDGPLPPRTNGLKQLSHTANDNGRTPTQMGFEAKKQLIAPLINFESPPKTKPPPPPPLATKAPPLPPRKPSYTSLRSAASQSQTSLTSNNGTRRSDSLTVDHIHTYPPLKIDHDSRSRNSSGHAPASSISSFHSVSLSSDTDPSTPGSVSNFIATFPMDHDQEQKFSRTSNASEADSISLGESYEEVSTTSLASPATERMISLDWEKAMAKRKPVPPKLPQRPSPTASSSKTVMKSPPSRPQSSSSTLGSPGFRASVSSVSSSSTIPTSTIPTAHTGRRAPPPPPTSRSSDRSSIQSIATSSSSHSISNHGHNGRPLNNNLHSKTMRPTPVPAAARVRYESVFNANVIQQRKAEKQKMKEKPALLSPTEAKRTRQAAGWRGLSVDLITGGEDTPVPATREEDDEVDSVVGINDKLEGHIIKAIWRRSRLGHRRLADIWNECDPSNTGSLTRDGFVKGMWRIDEELRRAHTQALKSASTTSLAALRGKGGFKPPVPQPKPILT</sequence>
<feature type="compositionally biased region" description="Polar residues" evidence="1">
    <location>
        <begin position="275"/>
        <end position="284"/>
    </location>
</feature>
<feature type="region of interest" description="Disordered" evidence="1">
    <location>
        <begin position="45"/>
        <end position="135"/>
    </location>
</feature>
<dbReference type="STRING" id="39966.A0A369JFZ8"/>
<evidence type="ECO:0000256" key="1">
    <source>
        <dbReference type="SAM" id="MobiDB-lite"/>
    </source>
</evidence>
<dbReference type="Gene3D" id="1.10.238.10">
    <property type="entry name" value="EF-hand"/>
    <property type="match status" value="1"/>
</dbReference>
<proteinExistence type="predicted"/>
<dbReference type="EMBL" id="LUEZ02000055">
    <property type="protein sequence ID" value="RDB21091.1"/>
    <property type="molecule type" value="Genomic_DNA"/>
</dbReference>
<feature type="compositionally biased region" description="Low complexity" evidence="1">
    <location>
        <begin position="182"/>
        <end position="198"/>
    </location>
</feature>
<dbReference type="Proteomes" id="UP000076154">
    <property type="component" value="Unassembled WGS sequence"/>
</dbReference>
<feature type="region of interest" description="Disordered" evidence="1">
    <location>
        <begin position="152"/>
        <end position="303"/>
    </location>
</feature>
<feature type="region of interest" description="Disordered" evidence="1">
    <location>
        <begin position="461"/>
        <end position="485"/>
    </location>
</feature>
<feature type="compositionally biased region" description="Pro residues" evidence="1">
    <location>
        <begin position="157"/>
        <end position="177"/>
    </location>
</feature>
<dbReference type="SUPFAM" id="SSF47473">
    <property type="entry name" value="EF-hand"/>
    <property type="match status" value="1"/>
</dbReference>
<dbReference type="OrthoDB" id="10045710at2759"/>
<dbReference type="InterPro" id="IPR000261">
    <property type="entry name" value="EH_dom"/>
</dbReference>
<evidence type="ECO:0000313" key="3">
    <source>
        <dbReference type="EMBL" id="RDB21091.1"/>
    </source>
</evidence>
<comment type="caution">
    <text evidence="3">The sequence shown here is derived from an EMBL/GenBank/DDBJ whole genome shotgun (WGS) entry which is preliminary data.</text>
</comment>
<feature type="compositionally biased region" description="Basic and acidic residues" evidence="1">
    <location>
        <begin position="201"/>
        <end position="225"/>
    </location>
</feature>
<dbReference type="InParanoid" id="A0A369JFZ8"/>
<dbReference type="InterPro" id="IPR011992">
    <property type="entry name" value="EF-hand-dom_pair"/>
</dbReference>
<dbReference type="Pfam" id="PF12763">
    <property type="entry name" value="EH"/>
    <property type="match status" value="1"/>
</dbReference>
<evidence type="ECO:0000259" key="2">
    <source>
        <dbReference type="Pfam" id="PF12763"/>
    </source>
</evidence>
<feature type="compositionally biased region" description="Basic and acidic residues" evidence="1">
    <location>
        <begin position="461"/>
        <end position="470"/>
    </location>
</feature>
<feature type="compositionally biased region" description="Polar residues" evidence="1">
    <location>
        <begin position="332"/>
        <end position="341"/>
    </location>
</feature>
<feature type="compositionally biased region" description="Polar residues" evidence="1">
    <location>
        <begin position="248"/>
        <end position="261"/>
    </location>
</feature>
<dbReference type="AlphaFoldDB" id="A0A369JFZ8"/>
<organism evidence="3 4">
    <name type="scientific">Hypsizygus marmoreus</name>
    <name type="common">White beech mushroom</name>
    <name type="synonym">Agaricus marmoreus</name>
    <dbReference type="NCBI Taxonomy" id="39966"/>
    <lineage>
        <taxon>Eukaryota</taxon>
        <taxon>Fungi</taxon>
        <taxon>Dikarya</taxon>
        <taxon>Basidiomycota</taxon>
        <taxon>Agaricomycotina</taxon>
        <taxon>Agaricomycetes</taxon>
        <taxon>Agaricomycetidae</taxon>
        <taxon>Agaricales</taxon>
        <taxon>Tricholomatineae</taxon>
        <taxon>Lyophyllaceae</taxon>
        <taxon>Hypsizygus</taxon>
    </lineage>
</organism>
<feature type="compositionally biased region" description="Low complexity" evidence="1">
    <location>
        <begin position="349"/>
        <end position="383"/>
    </location>
</feature>
<evidence type="ECO:0000313" key="4">
    <source>
        <dbReference type="Proteomes" id="UP000076154"/>
    </source>
</evidence>
<feature type="region of interest" description="Disordered" evidence="1">
    <location>
        <begin position="317"/>
        <end position="436"/>
    </location>
</feature>
<accession>A0A369JFZ8</accession>